<dbReference type="Pfam" id="PF05336">
    <property type="entry name" value="rhaM"/>
    <property type="match status" value="1"/>
</dbReference>
<dbReference type="AlphaFoldDB" id="A0A917B4J7"/>
<dbReference type="InterPro" id="IPR011008">
    <property type="entry name" value="Dimeric_a/b-barrel"/>
</dbReference>
<dbReference type="GO" id="GO:0019301">
    <property type="term" value="P:rhamnose catabolic process"/>
    <property type="evidence" value="ECO:0007669"/>
    <property type="project" value="TreeGrafter"/>
</dbReference>
<gene>
    <name evidence="1" type="ORF">GCM10011399_13570</name>
</gene>
<dbReference type="EMBL" id="BMGP01000002">
    <property type="protein sequence ID" value="GGF21192.1"/>
    <property type="molecule type" value="Genomic_DNA"/>
</dbReference>
<protein>
    <submittedName>
        <fullName evidence="1">L-rhamnose mutarotase</fullName>
    </submittedName>
</protein>
<dbReference type="InterPro" id="IPR008000">
    <property type="entry name" value="Rham/fucose_mutarotase"/>
</dbReference>
<dbReference type="PANTHER" id="PTHR34389:SF2">
    <property type="entry name" value="L-RHAMNOSE MUTAROTASE"/>
    <property type="match status" value="1"/>
</dbReference>
<evidence type="ECO:0000313" key="2">
    <source>
        <dbReference type="Proteomes" id="UP000598775"/>
    </source>
</evidence>
<dbReference type="Gene3D" id="3.30.70.100">
    <property type="match status" value="1"/>
</dbReference>
<evidence type="ECO:0000313" key="1">
    <source>
        <dbReference type="EMBL" id="GGF21192.1"/>
    </source>
</evidence>
<name>A0A917B4J7_9MICO</name>
<comment type="caution">
    <text evidence="1">The sequence shown here is derived from an EMBL/GenBank/DDBJ whole genome shotgun (WGS) entry which is preliminary data.</text>
</comment>
<accession>A0A917B4J7</accession>
<dbReference type="GO" id="GO:0016857">
    <property type="term" value="F:racemase and epimerase activity, acting on carbohydrates and derivatives"/>
    <property type="evidence" value="ECO:0007669"/>
    <property type="project" value="InterPro"/>
</dbReference>
<dbReference type="PANTHER" id="PTHR34389">
    <property type="entry name" value="L-RHAMNOSE MUTAROTASE"/>
    <property type="match status" value="1"/>
</dbReference>
<sequence>MKVCFEIRVKPERLAEYRHRHAAVWPEMLKAIERSGRHNYSLFLREDGTIIGYFEVESLDDSQAILAADPVTARWEAEMSEFFVTPEGRADQSMKRLTEVFDLEQQLAAIGS</sequence>
<proteinExistence type="predicted"/>
<organism evidence="1 2">
    <name type="scientific">Subtercola lobariae</name>
    <dbReference type="NCBI Taxonomy" id="1588641"/>
    <lineage>
        <taxon>Bacteria</taxon>
        <taxon>Bacillati</taxon>
        <taxon>Actinomycetota</taxon>
        <taxon>Actinomycetes</taxon>
        <taxon>Micrococcales</taxon>
        <taxon>Microbacteriaceae</taxon>
        <taxon>Subtercola</taxon>
    </lineage>
</organism>
<reference evidence="1 2" key="1">
    <citation type="journal article" date="2014" name="Int. J. Syst. Evol. Microbiol.">
        <title>Complete genome sequence of Corynebacterium casei LMG S-19264T (=DSM 44701T), isolated from a smear-ripened cheese.</title>
        <authorList>
            <consortium name="US DOE Joint Genome Institute (JGI-PGF)"/>
            <person name="Walter F."/>
            <person name="Albersmeier A."/>
            <person name="Kalinowski J."/>
            <person name="Ruckert C."/>
        </authorList>
    </citation>
    <scope>NUCLEOTIDE SEQUENCE [LARGE SCALE GENOMIC DNA]</scope>
    <source>
        <strain evidence="1 2">CGMCC 1.12976</strain>
    </source>
</reference>
<keyword evidence="2" id="KW-1185">Reference proteome</keyword>
<dbReference type="Proteomes" id="UP000598775">
    <property type="component" value="Unassembled WGS sequence"/>
</dbReference>
<dbReference type="RefSeq" id="WP_188675604.1">
    <property type="nucleotide sequence ID" value="NZ_BMGP01000002.1"/>
</dbReference>
<dbReference type="SUPFAM" id="SSF54909">
    <property type="entry name" value="Dimeric alpha+beta barrel"/>
    <property type="match status" value="1"/>
</dbReference>